<evidence type="ECO:0000313" key="14">
    <source>
        <dbReference type="EMBL" id="VVB08316.1"/>
    </source>
</evidence>
<dbReference type="InterPro" id="IPR029071">
    <property type="entry name" value="Ubiquitin-like_domsf"/>
</dbReference>
<dbReference type="FunFam" id="3.90.180.10:FF:000007">
    <property type="entry name" value="Alcohol dehydrogenase 6"/>
    <property type="match status" value="1"/>
</dbReference>
<dbReference type="SUPFAM" id="SSF51735">
    <property type="entry name" value="NAD(P)-binding Rossmann-fold domains"/>
    <property type="match status" value="1"/>
</dbReference>
<evidence type="ECO:0000256" key="11">
    <source>
        <dbReference type="RuleBase" id="RU361277"/>
    </source>
</evidence>
<comment type="catalytic activity">
    <reaction evidence="9">
        <text>a secondary alcohol + NAD(+) = a ketone + NADH + H(+)</text>
        <dbReference type="Rhea" id="RHEA:10740"/>
        <dbReference type="ChEBI" id="CHEBI:15378"/>
        <dbReference type="ChEBI" id="CHEBI:17087"/>
        <dbReference type="ChEBI" id="CHEBI:35681"/>
        <dbReference type="ChEBI" id="CHEBI:57540"/>
        <dbReference type="ChEBI" id="CHEBI:57945"/>
        <dbReference type="EC" id="1.1.1.1"/>
    </reaction>
</comment>
<evidence type="ECO:0000256" key="5">
    <source>
        <dbReference type="ARBA" id="ARBA00022723"/>
    </source>
</evidence>
<dbReference type="InterPro" id="IPR013149">
    <property type="entry name" value="ADH-like_C"/>
</dbReference>
<dbReference type="Gene3D" id="3.90.180.10">
    <property type="entry name" value="Medium-chain alcohol dehydrogenases, catalytic domain"/>
    <property type="match status" value="1"/>
</dbReference>
<keyword evidence="6 11" id="KW-0862">Zinc</keyword>
<evidence type="ECO:0000256" key="10">
    <source>
        <dbReference type="ARBA" id="ARBA00049243"/>
    </source>
</evidence>
<dbReference type="GO" id="GO:0051787">
    <property type="term" value="F:misfolded protein binding"/>
    <property type="evidence" value="ECO:0007669"/>
    <property type="project" value="TreeGrafter"/>
</dbReference>
<evidence type="ECO:0000256" key="3">
    <source>
        <dbReference type="ARBA" id="ARBA00011738"/>
    </source>
</evidence>
<feature type="compositionally biased region" description="Polar residues" evidence="12">
    <location>
        <begin position="168"/>
        <end position="187"/>
    </location>
</feature>
<feature type="compositionally biased region" description="Polar residues" evidence="12">
    <location>
        <begin position="548"/>
        <end position="564"/>
    </location>
</feature>
<dbReference type="Pfam" id="PF00240">
    <property type="entry name" value="ubiquitin"/>
    <property type="match status" value="1"/>
</dbReference>
<comment type="subunit">
    <text evidence="3">Homodimer.</text>
</comment>
<dbReference type="InterPro" id="IPR013154">
    <property type="entry name" value="ADH-like_N"/>
</dbReference>
<dbReference type="GO" id="GO:0071818">
    <property type="term" value="C:BAT3 complex"/>
    <property type="evidence" value="ECO:0007669"/>
    <property type="project" value="TreeGrafter"/>
</dbReference>
<dbReference type="CDD" id="cd08301">
    <property type="entry name" value="alcohol_DH_plants"/>
    <property type="match status" value="1"/>
</dbReference>
<dbReference type="InterPro" id="IPR000626">
    <property type="entry name" value="Ubiquitin-like_dom"/>
</dbReference>
<dbReference type="SUPFAM" id="SSF54236">
    <property type="entry name" value="Ubiquitin-like"/>
    <property type="match status" value="1"/>
</dbReference>
<feature type="compositionally biased region" description="Polar residues" evidence="12">
    <location>
        <begin position="597"/>
        <end position="611"/>
    </location>
</feature>
<feature type="compositionally biased region" description="Basic and acidic residues" evidence="12">
    <location>
        <begin position="612"/>
        <end position="623"/>
    </location>
</feature>
<dbReference type="PANTHER" id="PTHR15204:SF5">
    <property type="entry name" value="LARGE PROLINE-RICH PROTEIN BAG6 ISOFORM X1"/>
    <property type="match status" value="1"/>
</dbReference>
<keyword evidence="15" id="KW-1185">Reference proteome</keyword>
<dbReference type="SMART" id="SM00213">
    <property type="entry name" value="UBQ"/>
    <property type="match status" value="1"/>
</dbReference>
<dbReference type="InterPro" id="IPR011032">
    <property type="entry name" value="GroES-like_sf"/>
</dbReference>
<dbReference type="InterPro" id="IPR002328">
    <property type="entry name" value="ADH_Zn_CS"/>
</dbReference>
<keyword evidence="5 11" id="KW-0479">Metal-binding</keyword>
<feature type="compositionally biased region" description="Basic and acidic residues" evidence="12">
    <location>
        <begin position="579"/>
        <end position="588"/>
    </location>
</feature>
<feature type="compositionally biased region" description="Low complexity" evidence="12">
    <location>
        <begin position="672"/>
        <end position="695"/>
    </location>
</feature>
<dbReference type="PANTHER" id="PTHR15204">
    <property type="entry name" value="LARGE PROLINE-RICH PROTEIN BAG6"/>
    <property type="match status" value="1"/>
</dbReference>
<feature type="region of interest" description="Disordered" evidence="12">
    <location>
        <begin position="98"/>
        <end position="129"/>
    </location>
</feature>
<feature type="region of interest" description="Disordered" evidence="12">
    <location>
        <begin position="271"/>
        <end position="301"/>
    </location>
</feature>
<feature type="compositionally biased region" description="Polar residues" evidence="12">
    <location>
        <begin position="271"/>
        <end position="285"/>
    </location>
</feature>
<evidence type="ECO:0000256" key="8">
    <source>
        <dbReference type="ARBA" id="ARBA00023027"/>
    </source>
</evidence>
<evidence type="ECO:0000256" key="9">
    <source>
        <dbReference type="ARBA" id="ARBA00049164"/>
    </source>
</evidence>
<dbReference type="SUPFAM" id="SSF50129">
    <property type="entry name" value="GroES-like"/>
    <property type="match status" value="2"/>
</dbReference>
<evidence type="ECO:0000256" key="6">
    <source>
        <dbReference type="ARBA" id="ARBA00022833"/>
    </source>
</evidence>
<dbReference type="AlphaFoldDB" id="A0A565C3T3"/>
<dbReference type="InterPro" id="IPR036291">
    <property type="entry name" value="NAD(P)-bd_dom_sf"/>
</dbReference>
<feature type="region of interest" description="Disordered" evidence="12">
    <location>
        <begin position="517"/>
        <end position="713"/>
    </location>
</feature>
<evidence type="ECO:0000256" key="2">
    <source>
        <dbReference type="ARBA" id="ARBA00010902"/>
    </source>
</evidence>
<dbReference type="Pfam" id="PF08240">
    <property type="entry name" value="ADH_N"/>
    <property type="match status" value="1"/>
</dbReference>
<dbReference type="GO" id="GO:0036503">
    <property type="term" value="P:ERAD pathway"/>
    <property type="evidence" value="ECO:0007669"/>
    <property type="project" value="TreeGrafter"/>
</dbReference>
<dbReference type="PROSITE" id="PS00299">
    <property type="entry name" value="UBIQUITIN_1"/>
    <property type="match status" value="1"/>
</dbReference>
<accession>A0A565C3T3</accession>
<feature type="domain" description="Ubiquitin-like" evidence="13">
    <location>
        <begin position="24"/>
        <end position="99"/>
    </location>
</feature>
<feature type="compositionally biased region" description="Polar residues" evidence="12">
    <location>
        <begin position="662"/>
        <end position="671"/>
    </location>
</feature>
<evidence type="ECO:0000256" key="7">
    <source>
        <dbReference type="ARBA" id="ARBA00023002"/>
    </source>
</evidence>
<dbReference type="InterPro" id="IPR019954">
    <property type="entry name" value="Ubiquitin_CS"/>
</dbReference>
<reference evidence="14" key="1">
    <citation type="submission" date="2019-07" db="EMBL/GenBank/DDBJ databases">
        <authorList>
            <person name="Dittberner H."/>
        </authorList>
    </citation>
    <scope>NUCLEOTIDE SEQUENCE [LARGE SCALE GENOMIC DNA]</scope>
</reference>
<comment type="catalytic activity">
    <reaction evidence="10">
        <text>a primary alcohol + NAD(+) = an aldehyde + NADH + H(+)</text>
        <dbReference type="Rhea" id="RHEA:10736"/>
        <dbReference type="ChEBI" id="CHEBI:15378"/>
        <dbReference type="ChEBI" id="CHEBI:15734"/>
        <dbReference type="ChEBI" id="CHEBI:17478"/>
        <dbReference type="ChEBI" id="CHEBI:57540"/>
        <dbReference type="ChEBI" id="CHEBI:57945"/>
        <dbReference type="EC" id="1.1.1.1"/>
    </reaction>
</comment>
<dbReference type="EC" id="1.1.1.1" evidence="4"/>
<evidence type="ECO:0000256" key="1">
    <source>
        <dbReference type="ARBA" id="ARBA00001947"/>
    </source>
</evidence>
<dbReference type="Gene3D" id="3.40.50.720">
    <property type="entry name" value="NAD(P)-binding Rossmann-like Domain"/>
    <property type="match status" value="1"/>
</dbReference>
<evidence type="ECO:0000259" key="13">
    <source>
        <dbReference type="PROSITE" id="PS50053"/>
    </source>
</evidence>
<dbReference type="PROSITE" id="PS50053">
    <property type="entry name" value="UBIQUITIN_2"/>
    <property type="match status" value="1"/>
</dbReference>
<feature type="region of interest" description="Disordered" evidence="12">
    <location>
        <begin position="1"/>
        <end position="23"/>
    </location>
</feature>
<organism evidence="14 15">
    <name type="scientific">Arabis nemorensis</name>
    <dbReference type="NCBI Taxonomy" id="586526"/>
    <lineage>
        <taxon>Eukaryota</taxon>
        <taxon>Viridiplantae</taxon>
        <taxon>Streptophyta</taxon>
        <taxon>Embryophyta</taxon>
        <taxon>Tracheophyta</taxon>
        <taxon>Spermatophyta</taxon>
        <taxon>Magnoliopsida</taxon>
        <taxon>eudicotyledons</taxon>
        <taxon>Gunneridae</taxon>
        <taxon>Pentapetalae</taxon>
        <taxon>rosids</taxon>
        <taxon>malvids</taxon>
        <taxon>Brassicales</taxon>
        <taxon>Brassicaceae</taxon>
        <taxon>Arabideae</taxon>
        <taxon>Arabis</taxon>
    </lineage>
</organism>
<feature type="region of interest" description="Disordered" evidence="12">
    <location>
        <begin position="453"/>
        <end position="498"/>
    </location>
</feature>
<dbReference type="PROSITE" id="PS00059">
    <property type="entry name" value="ADH_ZINC"/>
    <property type="match status" value="1"/>
</dbReference>
<feature type="compositionally biased region" description="Low complexity" evidence="12">
    <location>
        <begin position="1"/>
        <end position="16"/>
    </location>
</feature>
<comment type="cofactor">
    <cofactor evidence="1 11">
        <name>Zn(2+)</name>
        <dbReference type="ChEBI" id="CHEBI:29105"/>
    </cofactor>
</comment>
<dbReference type="GO" id="GO:0004022">
    <property type="term" value="F:alcohol dehydrogenase (NAD+) activity"/>
    <property type="evidence" value="ECO:0007669"/>
    <property type="project" value="UniProtKB-EC"/>
</dbReference>
<evidence type="ECO:0000256" key="12">
    <source>
        <dbReference type="SAM" id="MobiDB-lite"/>
    </source>
</evidence>
<dbReference type="OrthoDB" id="267397at2759"/>
<sequence>MEDQANNQCSSSNNASEKTPESTVELNIKTLDSQTYTFQMNKNETVSLFKEKIASKIGVPVGQQRLIFRGRVLKDDHPLSEYHLENGHTLHLVVRQPAESLPPSGTPSEGATANDGNGTNGGPSRNRGQISHSVVLGSFNVGDQIEAGVPDLSRVIGAVLNSFGVGGQQPTNISTNGTQSSMPSNLSGHAPPRITTGGAPGIGVQSQAAGHSQPRQAFPGATFRASMPHVVQIPVTAATAIPIPIPSFHTPIPDSLDTLLEFINRMEQALSQNGYQPDTSATSGGQPREELPRNRHGPSTPEALSVVLRNAQHLLSGLAVSSLSHIAGRLEQDGSSSDPTLRAQIQTEAVQVGLAMQHLGALLLELGRTILTLRMAQSPELSYVNAGPAVYISSSGPNPIMVQPFPHQTSSLFTGATGATASPNPLIGPVGLGTAPRHINIHIHAGTSLSPMMSSVANQQSNGGGGQGNLDSNTNSVRNLPAGVQSGENVSAGVQPGLDGSVSVSEFNARMRELVTNMQGGSQIPSGTESREPETSAGHGVTSAMGEQPTNTAATSIPEESSGSPPDLPSERSNSMSQSDKELGEDLGHPASAKDISCTTGQSSASLGESTSNREDATSDAKSSKKATPEVATATPLGLGLGGLDRKKRSKQPKALGKNEDGGTSASFESVQQNSGTSGQQLLQSLFSGSSHSDQTGLRRGQGSDDRVDVSSAMSQVLESPVLDGLLAGVSRQTGVDSPNMLRNMLQQVTQNPQIMNTVQQIAQQVDGQEIENMMSGGGQGEGGGFDFSRMVQQMMPLVSRAFTQGGPSSDPTTQQPADHQLFQANVQPMVQMIEHSDPPEDVFRAIVENAAMSQEDLANELCCDEVLAHEYAELLRRDIEGRLQDDQAAVSRKAGEALVMEEIVVAPPQPCEVRIRIICTALCHSDVTFWKLEVPPACFPRILGHEAIGVVESVGENVTEVVEGDTVLPTFMSDCGDCVDCKSHRSNLCSKFPFQVSPWMPRYENSSRFTDLNGNTLFHFLNVSSFSEYTVVDVANVVKIDSSVSPSRACLLSCGVSTGVGAAWETAKVEQGSTVVIFGLGSIGLAVAEGSRLCGASRVIGVDINPDKFQVGQKFGVTEFVNSMTCGNKRVSEVINEMTGGGADYCFECVGSSALVQEAYACCRQGWGKTITLGVDKPGSQICLDSFDVLHHGKILMGSLFGGLKAKTHIPLLLKRYLSNELELDKFVTHEMKFEDINDAVQLLLEGKSIRCVLWMG</sequence>
<protein>
    <recommendedName>
        <fullName evidence="4">alcohol dehydrogenase</fullName>
        <ecNumber evidence="4">1.1.1.1</ecNumber>
    </recommendedName>
</protein>
<comment type="caution">
    <text evidence="14">The sequence shown here is derived from an EMBL/GenBank/DDBJ whole genome shotgun (WGS) entry which is preliminary data.</text>
</comment>
<comment type="similarity">
    <text evidence="2">Belongs to the zinc-containing alcohol dehydrogenase family. Class-III subfamily.</text>
</comment>
<dbReference type="PRINTS" id="PR00348">
    <property type="entry name" value="UBIQUITIN"/>
</dbReference>
<feature type="compositionally biased region" description="Polar residues" evidence="12">
    <location>
        <begin position="517"/>
        <end position="528"/>
    </location>
</feature>
<keyword evidence="7" id="KW-0560">Oxidoreductase</keyword>
<dbReference type="FunFam" id="3.10.20.90:FF:000154">
    <property type="entry name" value="Large proline-rich protein BAG6"/>
    <property type="match status" value="1"/>
</dbReference>
<evidence type="ECO:0000256" key="4">
    <source>
        <dbReference type="ARBA" id="ARBA00013190"/>
    </source>
</evidence>
<dbReference type="EMBL" id="CABITT030000006">
    <property type="protein sequence ID" value="VVB08316.1"/>
    <property type="molecule type" value="Genomic_DNA"/>
</dbReference>
<dbReference type="GO" id="GO:0031593">
    <property type="term" value="F:polyubiquitin modification-dependent protein binding"/>
    <property type="evidence" value="ECO:0007669"/>
    <property type="project" value="TreeGrafter"/>
</dbReference>
<keyword evidence="8" id="KW-0520">NAD</keyword>
<name>A0A565C3T3_9BRAS</name>
<dbReference type="InterPro" id="IPR019956">
    <property type="entry name" value="Ubiquitin_dom"/>
</dbReference>
<evidence type="ECO:0000313" key="15">
    <source>
        <dbReference type="Proteomes" id="UP000489600"/>
    </source>
</evidence>
<dbReference type="Gene3D" id="3.10.20.90">
    <property type="entry name" value="Phosphatidylinositol 3-kinase Catalytic Subunit, Chain A, domain 1"/>
    <property type="match status" value="1"/>
</dbReference>
<feature type="compositionally biased region" description="Polar residues" evidence="12">
    <location>
        <begin position="204"/>
        <end position="215"/>
    </location>
</feature>
<dbReference type="CDD" id="cd17039">
    <property type="entry name" value="Ubl_ubiquitin_like"/>
    <property type="match status" value="1"/>
</dbReference>
<proteinExistence type="inferred from homology"/>
<dbReference type="Pfam" id="PF00107">
    <property type="entry name" value="ADH_zinc_N"/>
    <property type="match status" value="1"/>
</dbReference>
<dbReference type="FunFam" id="3.40.50.720:FF:000003">
    <property type="entry name" value="S-(hydroxymethyl)glutathione dehydrogenase"/>
    <property type="match status" value="1"/>
</dbReference>
<feature type="region of interest" description="Disordered" evidence="12">
    <location>
        <begin position="166"/>
        <end position="219"/>
    </location>
</feature>
<gene>
    <name evidence="14" type="ORF">ANE_LOCUS18760</name>
</gene>
<dbReference type="Proteomes" id="UP000489600">
    <property type="component" value="Unassembled WGS sequence"/>
</dbReference>
<dbReference type="GO" id="GO:0008270">
    <property type="term" value="F:zinc ion binding"/>
    <property type="evidence" value="ECO:0007669"/>
    <property type="project" value="InterPro"/>
</dbReference>